<keyword evidence="4" id="KW-0698">rRNA processing</keyword>
<evidence type="ECO:0000256" key="3">
    <source>
        <dbReference type="ARBA" id="ARBA00022517"/>
    </source>
</evidence>
<evidence type="ECO:0000256" key="4">
    <source>
        <dbReference type="ARBA" id="ARBA00022552"/>
    </source>
</evidence>
<feature type="compositionally biased region" description="Basic and acidic residues" evidence="7">
    <location>
        <begin position="785"/>
        <end position="797"/>
    </location>
</feature>
<dbReference type="AlphaFoldDB" id="A9UNK1"/>
<dbReference type="RefSeq" id="XP_001742471.1">
    <property type="nucleotide sequence ID" value="XM_001742419.1"/>
</dbReference>
<feature type="region of interest" description="Disordered" evidence="7">
    <location>
        <begin position="285"/>
        <end position="436"/>
    </location>
</feature>
<evidence type="ECO:0000256" key="1">
    <source>
        <dbReference type="ARBA" id="ARBA00004604"/>
    </source>
</evidence>
<feature type="compositionally biased region" description="Polar residues" evidence="7">
    <location>
        <begin position="323"/>
        <end position="333"/>
    </location>
</feature>
<feature type="region of interest" description="Disordered" evidence="7">
    <location>
        <begin position="1"/>
        <end position="72"/>
    </location>
</feature>
<feature type="compositionally biased region" description="Basic and acidic residues" evidence="7">
    <location>
        <begin position="50"/>
        <end position="72"/>
    </location>
</feature>
<feature type="compositionally biased region" description="Polar residues" evidence="7">
    <location>
        <begin position="365"/>
        <end position="377"/>
    </location>
</feature>
<comment type="similarity">
    <text evidence="2">Belongs to the NOP14 family.</text>
</comment>
<dbReference type="OMA" id="KSCWPSL"/>
<proteinExistence type="inferred from homology"/>
<dbReference type="GeneID" id="5887432"/>
<evidence type="ECO:0000256" key="7">
    <source>
        <dbReference type="SAM" id="MobiDB-lite"/>
    </source>
</evidence>
<feature type="compositionally biased region" description="Basic residues" evidence="7">
    <location>
        <begin position="1"/>
        <end position="11"/>
    </location>
</feature>
<evidence type="ECO:0000256" key="2">
    <source>
        <dbReference type="ARBA" id="ARBA00007466"/>
    </source>
</evidence>
<feature type="compositionally biased region" description="Basic and acidic residues" evidence="7">
    <location>
        <begin position="220"/>
        <end position="229"/>
    </location>
</feature>
<comment type="subcellular location">
    <subcellularLocation>
        <location evidence="1">Nucleus</location>
        <location evidence="1">Nucleolus</location>
    </subcellularLocation>
</comment>
<sequence>MAKKKSSKLRQRAAEERKQEEQVLSRRKGAATQDEAQNPFELQQQRRKHDVLGQKVKGERGNKARARDAAIKSREKSLLVEYRQRHKDSRFTDKRFGEYNTGMSVEEKMLARFAAEQRKKHSRSSVFNLDDDDEDAEELLLTHNNRPLSEAMDSYIPSDEEMDEDAQDFGARATNADMVSRFHFGGGDAGDEEEQDDGQPQRKRTHREIMAEVIAKSKSYKHERQRQQQETEDMTNAVDDQLNDILGLVFGESNRAEQEGRVLAAPADSTYDTAIVQLAADNKARATDRLKTPQEEAEEARERLERLEAQRQARLRGEDPEAEQSSNLKSSSEYVGAGDDSDAEEDGAGLELLPMGDGTAKLVSKSGQAVDLNSSAKPGSGVADDDDEEASDDEDDEEAELDDSDAADASEDEFGLEPDFGASTSGAPEHESDAEEDFEVPFVFKPVSSAEDMMTLLEAYPISKRRILLERLIACHNVHLAAANRAIQETHFMALWQCVGQSIQQGEALSALEPLIWSLYTLMLQVKAAAATTARNRIFELHEKTRGGSWPSFPKLRHLIYFQIVPELFPASDRWHAVATPALLAAMHLLTNCNVANMRNMAAGLYLCSCAYVYVQESHRIVPEALAFLNSFLQCCTAAPSEAGSRLLLPAFSLLKPAQRKSLRCTPASWKGLKPAAMPLERLEAGFKGCALEQVKLDLVALALQLTHKFARLYQTHAAMPESLACAQAAARQLEQVPCLKAICTPLVELFDACAGMRDAVRFQAHKPVPLEMLEPDYNAHGFGKRSDQDQTDRENERLRRELRKERKGAVRELRKDARFLSKVKLNDIIENDRDRNQRLKSAFATLQSDQADFNKRDAQKR</sequence>
<feature type="compositionally biased region" description="Basic and acidic residues" evidence="7">
    <location>
        <begin position="12"/>
        <end position="24"/>
    </location>
</feature>
<evidence type="ECO:0000313" key="8">
    <source>
        <dbReference type="EMBL" id="EDQ92709.1"/>
    </source>
</evidence>
<evidence type="ECO:0000256" key="5">
    <source>
        <dbReference type="ARBA" id="ARBA00023242"/>
    </source>
</evidence>
<dbReference type="FunCoup" id="A9UNK1">
    <property type="interactions" value="1337"/>
</dbReference>
<protein>
    <recommendedName>
        <fullName evidence="10">Nucleolar protein 14</fullName>
    </recommendedName>
</protein>
<dbReference type="PANTHER" id="PTHR23183">
    <property type="entry name" value="NOP14"/>
    <property type="match status" value="1"/>
</dbReference>
<feature type="region of interest" description="Disordered" evidence="7">
    <location>
        <begin position="183"/>
        <end position="238"/>
    </location>
</feature>
<accession>A9UNK1</accession>
<dbReference type="Pfam" id="PF04147">
    <property type="entry name" value="Nop14"/>
    <property type="match status" value="1"/>
</dbReference>
<dbReference type="KEGG" id="mbr:MONBRDRAFT_35747"/>
<dbReference type="STRING" id="81824.A9UNK1"/>
<name>A9UNK1_MONBE</name>
<dbReference type="InParanoid" id="A9UNK1"/>
<feature type="compositionally biased region" description="Basic and acidic residues" evidence="7">
    <location>
        <begin position="285"/>
        <end position="319"/>
    </location>
</feature>
<keyword evidence="9" id="KW-1185">Reference proteome</keyword>
<comment type="function">
    <text evidence="6">Involved in nucleolar processing of pre-18S ribosomal RNA. Has a role in the nuclear export of 40S pre-ribosomal subunit to the cytoplasm.</text>
</comment>
<keyword evidence="3" id="KW-0690">Ribosome biogenesis</keyword>
<keyword evidence="5" id="KW-0539">Nucleus</keyword>
<reference evidence="8 9" key="1">
    <citation type="journal article" date="2008" name="Nature">
        <title>The genome of the choanoflagellate Monosiga brevicollis and the origin of metazoans.</title>
        <authorList>
            <consortium name="JGI Sequencing"/>
            <person name="King N."/>
            <person name="Westbrook M.J."/>
            <person name="Young S.L."/>
            <person name="Kuo A."/>
            <person name="Abedin M."/>
            <person name="Chapman J."/>
            <person name="Fairclough S."/>
            <person name="Hellsten U."/>
            <person name="Isogai Y."/>
            <person name="Letunic I."/>
            <person name="Marr M."/>
            <person name="Pincus D."/>
            <person name="Putnam N."/>
            <person name="Rokas A."/>
            <person name="Wright K.J."/>
            <person name="Zuzow R."/>
            <person name="Dirks W."/>
            <person name="Good M."/>
            <person name="Goodstein D."/>
            <person name="Lemons D."/>
            <person name="Li W."/>
            <person name="Lyons J.B."/>
            <person name="Morris A."/>
            <person name="Nichols S."/>
            <person name="Richter D.J."/>
            <person name="Salamov A."/>
            <person name="Bork P."/>
            <person name="Lim W.A."/>
            <person name="Manning G."/>
            <person name="Miller W.T."/>
            <person name="McGinnis W."/>
            <person name="Shapiro H."/>
            <person name="Tjian R."/>
            <person name="Grigoriev I.V."/>
            <person name="Rokhsar D."/>
        </authorList>
    </citation>
    <scope>NUCLEOTIDE SEQUENCE [LARGE SCALE GENOMIC DNA]</scope>
    <source>
        <strain evidence="9">MX1 / ATCC 50154</strain>
    </source>
</reference>
<feature type="compositionally biased region" description="Acidic residues" evidence="7">
    <location>
        <begin position="383"/>
        <end position="416"/>
    </location>
</feature>
<dbReference type="GO" id="GO:0005730">
    <property type="term" value="C:nucleolus"/>
    <property type="evidence" value="ECO:0000318"/>
    <property type="project" value="GO_Central"/>
</dbReference>
<dbReference type="GO" id="GO:0030692">
    <property type="term" value="C:Noc4p-Nop14p complex"/>
    <property type="evidence" value="ECO:0000318"/>
    <property type="project" value="GO_Central"/>
</dbReference>
<dbReference type="GO" id="GO:0032040">
    <property type="term" value="C:small-subunit processome"/>
    <property type="evidence" value="ECO:0000318"/>
    <property type="project" value="GO_Central"/>
</dbReference>
<dbReference type="EMBL" id="CH991543">
    <property type="protein sequence ID" value="EDQ92709.1"/>
    <property type="molecule type" value="Genomic_DNA"/>
</dbReference>
<evidence type="ECO:0000256" key="6">
    <source>
        <dbReference type="ARBA" id="ARBA00024695"/>
    </source>
</evidence>
<dbReference type="PANTHER" id="PTHR23183:SF0">
    <property type="entry name" value="NUCLEOLAR PROTEIN 14"/>
    <property type="match status" value="1"/>
</dbReference>
<evidence type="ECO:0008006" key="10">
    <source>
        <dbReference type="Google" id="ProtNLM"/>
    </source>
</evidence>
<dbReference type="eggNOG" id="KOG2147">
    <property type="taxonomic scope" value="Eukaryota"/>
</dbReference>
<dbReference type="Proteomes" id="UP000001357">
    <property type="component" value="Unassembled WGS sequence"/>
</dbReference>
<feature type="compositionally biased region" description="Acidic residues" evidence="7">
    <location>
        <begin position="339"/>
        <end position="348"/>
    </location>
</feature>
<feature type="compositionally biased region" description="Polar residues" evidence="7">
    <location>
        <begin position="34"/>
        <end position="43"/>
    </location>
</feature>
<organism evidence="8 9">
    <name type="scientific">Monosiga brevicollis</name>
    <name type="common">Choanoflagellate</name>
    <dbReference type="NCBI Taxonomy" id="81824"/>
    <lineage>
        <taxon>Eukaryota</taxon>
        <taxon>Choanoflagellata</taxon>
        <taxon>Craspedida</taxon>
        <taxon>Salpingoecidae</taxon>
        <taxon>Monosiga</taxon>
    </lineage>
</organism>
<evidence type="ECO:0000313" key="9">
    <source>
        <dbReference type="Proteomes" id="UP000001357"/>
    </source>
</evidence>
<gene>
    <name evidence="8" type="ORF">MONBRDRAFT_35747</name>
</gene>
<feature type="region of interest" description="Disordered" evidence="7">
    <location>
        <begin position="778"/>
        <end position="797"/>
    </location>
</feature>
<dbReference type="InterPro" id="IPR007276">
    <property type="entry name" value="Nop14"/>
</dbReference>
<dbReference type="GO" id="GO:0030490">
    <property type="term" value="P:maturation of SSU-rRNA"/>
    <property type="evidence" value="ECO:0000318"/>
    <property type="project" value="GO_Central"/>
</dbReference>